<evidence type="ECO:0000256" key="1">
    <source>
        <dbReference type="SAM" id="Phobius"/>
    </source>
</evidence>
<gene>
    <name evidence="2" type="ORF">A2822_00025</name>
</gene>
<dbReference type="AlphaFoldDB" id="A0A1G2HTD8"/>
<evidence type="ECO:0000313" key="3">
    <source>
        <dbReference type="Proteomes" id="UP000178774"/>
    </source>
</evidence>
<evidence type="ECO:0000313" key="2">
    <source>
        <dbReference type="EMBL" id="OGZ65747.1"/>
    </source>
</evidence>
<organism evidence="2 3">
    <name type="scientific">Candidatus Staskawiczbacteria bacterium RIFCSPHIGHO2_01_FULL_41_41</name>
    <dbReference type="NCBI Taxonomy" id="1802203"/>
    <lineage>
        <taxon>Bacteria</taxon>
        <taxon>Candidatus Staskawicziibacteriota</taxon>
    </lineage>
</organism>
<proteinExistence type="predicted"/>
<feature type="transmembrane region" description="Helical" evidence="1">
    <location>
        <begin position="6"/>
        <end position="25"/>
    </location>
</feature>
<sequence length="157" mass="18518">MQMTETIAILFIFFVLLLFGIIFYFRYQQSAFQEKQEELLGVRAMETTLKALFMPELICSRGEAEPEDNCFDTLKLDSADAVLEENKDEYYFEIFSYATITVHQVYPEEKEWVLYEKLKPDYTRKEPTFFVVTLRDELSSSTQTQYGFGYVSVEVYS</sequence>
<name>A0A1G2HTD8_9BACT</name>
<protein>
    <submittedName>
        <fullName evidence="2">Uncharacterized protein</fullName>
    </submittedName>
</protein>
<keyword evidence="1" id="KW-1133">Transmembrane helix</keyword>
<comment type="caution">
    <text evidence="2">The sequence shown here is derived from an EMBL/GenBank/DDBJ whole genome shotgun (WGS) entry which is preliminary data.</text>
</comment>
<accession>A0A1G2HTD8</accession>
<reference evidence="2 3" key="1">
    <citation type="journal article" date="2016" name="Nat. Commun.">
        <title>Thousands of microbial genomes shed light on interconnected biogeochemical processes in an aquifer system.</title>
        <authorList>
            <person name="Anantharaman K."/>
            <person name="Brown C.T."/>
            <person name="Hug L.A."/>
            <person name="Sharon I."/>
            <person name="Castelle C.J."/>
            <person name="Probst A.J."/>
            <person name="Thomas B.C."/>
            <person name="Singh A."/>
            <person name="Wilkins M.J."/>
            <person name="Karaoz U."/>
            <person name="Brodie E.L."/>
            <person name="Williams K.H."/>
            <person name="Hubbard S.S."/>
            <person name="Banfield J.F."/>
        </authorList>
    </citation>
    <scope>NUCLEOTIDE SEQUENCE [LARGE SCALE GENOMIC DNA]</scope>
</reference>
<dbReference type="EMBL" id="MHOP01000016">
    <property type="protein sequence ID" value="OGZ65747.1"/>
    <property type="molecule type" value="Genomic_DNA"/>
</dbReference>
<keyword evidence="1" id="KW-0472">Membrane</keyword>
<dbReference type="Proteomes" id="UP000178774">
    <property type="component" value="Unassembled WGS sequence"/>
</dbReference>
<keyword evidence="1" id="KW-0812">Transmembrane</keyword>